<feature type="region of interest" description="Disordered" evidence="3">
    <location>
        <begin position="34"/>
        <end position="68"/>
    </location>
</feature>
<dbReference type="PRINTS" id="PR00834">
    <property type="entry name" value="PROTEASES2C"/>
</dbReference>
<feature type="compositionally biased region" description="Low complexity" evidence="3">
    <location>
        <begin position="53"/>
        <end position="63"/>
    </location>
</feature>
<keyword evidence="1 5" id="KW-0645">Protease</keyword>
<proteinExistence type="predicted"/>
<name>A0A1I2UIU4_9EURY</name>
<keyword evidence="6" id="KW-1185">Reference proteome</keyword>
<dbReference type="InterPro" id="IPR001940">
    <property type="entry name" value="Peptidase_S1C"/>
</dbReference>
<dbReference type="PANTHER" id="PTHR43343">
    <property type="entry name" value="PEPTIDASE S12"/>
    <property type="match status" value="1"/>
</dbReference>
<dbReference type="SUPFAM" id="SSF50494">
    <property type="entry name" value="Trypsin-like serine proteases"/>
    <property type="match status" value="1"/>
</dbReference>
<dbReference type="Pfam" id="PF13365">
    <property type="entry name" value="Trypsin_2"/>
    <property type="match status" value="1"/>
</dbReference>
<evidence type="ECO:0000313" key="5">
    <source>
        <dbReference type="EMBL" id="SFG76970.1"/>
    </source>
</evidence>
<evidence type="ECO:0000256" key="3">
    <source>
        <dbReference type="SAM" id="MobiDB-lite"/>
    </source>
</evidence>
<dbReference type="Gene3D" id="2.30.42.10">
    <property type="match status" value="1"/>
</dbReference>
<reference evidence="6" key="1">
    <citation type="submission" date="2016-10" db="EMBL/GenBank/DDBJ databases">
        <authorList>
            <person name="Varghese N."/>
            <person name="Submissions S."/>
        </authorList>
    </citation>
    <scope>NUCLEOTIDE SEQUENCE [LARGE SCALE GENOMIC DNA]</scope>
    <source>
        <strain evidence="6">CGMCC 1.7739</strain>
    </source>
</reference>
<dbReference type="RefSeq" id="WP_092893263.1">
    <property type="nucleotide sequence ID" value="NZ_FOOQ01000004.1"/>
</dbReference>
<sequence>MDHDGSAERTGYEGGLPRRAVLAGAATLLAGCSASQSEGETVGSDGNDDAGRTEAGTGATAFASDPPARVRQRGGQYVSVYEAVIPSVAFIRVSTARGDAQGSGWVYDGDYVVTNAHVVSGGDDITVEFREGDWSRAEVVGSDTRTDLAVLSVERVPSYAEPLSLVDEEPPVGTKVMALGAPFSLSGSASAGIVSGLDRSIRTRTGFLVADGIQTDAAVNPGNSGGPLVDLDGRVVGVINSGGGDNVAFAVSAAVVDDVVPSLVEDGRHRAAYIGIRAQSVTPAVASVYGFEEASGVLVADVVSGSPADGVLRGATGTRSSLGDTVPTGADVIRAVEDTPIETEDDLSSYLAAEAQPNETATFEVWRDGELVELELTFGTAPDR</sequence>
<protein>
    <submittedName>
        <fullName evidence="5">Serine protease, S1-C subfamily, contains C-terminal PDZ domain</fullName>
    </submittedName>
</protein>
<dbReference type="InterPro" id="IPR036034">
    <property type="entry name" value="PDZ_sf"/>
</dbReference>
<dbReference type="Gene3D" id="2.40.10.120">
    <property type="match status" value="1"/>
</dbReference>
<dbReference type="STRING" id="553467.SAMN04488063_2880"/>
<dbReference type="GO" id="GO:0004252">
    <property type="term" value="F:serine-type endopeptidase activity"/>
    <property type="evidence" value="ECO:0007669"/>
    <property type="project" value="InterPro"/>
</dbReference>
<evidence type="ECO:0000313" key="6">
    <source>
        <dbReference type="Proteomes" id="UP000198876"/>
    </source>
</evidence>
<feature type="domain" description="PDZ" evidence="4">
    <location>
        <begin position="273"/>
        <end position="376"/>
    </location>
</feature>
<dbReference type="AlphaFoldDB" id="A0A1I2UIU4"/>
<dbReference type="Proteomes" id="UP000198876">
    <property type="component" value="Unassembled WGS sequence"/>
</dbReference>
<dbReference type="InterPro" id="IPR001478">
    <property type="entry name" value="PDZ"/>
</dbReference>
<dbReference type="OrthoDB" id="350578at2157"/>
<keyword evidence="2" id="KW-0378">Hydrolase</keyword>
<dbReference type="PANTHER" id="PTHR43343:SF3">
    <property type="entry name" value="PROTEASE DO-LIKE 8, CHLOROPLASTIC"/>
    <property type="match status" value="1"/>
</dbReference>
<evidence type="ECO:0000256" key="1">
    <source>
        <dbReference type="ARBA" id="ARBA00022670"/>
    </source>
</evidence>
<evidence type="ECO:0000256" key="2">
    <source>
        <dbReference type="ARBA" id="ARBA00022801"/>
    </source>
</evidence>
<organism evidence="5 6">
    <name type="scientific">Halopelagius inordinatus</name>
    <dbReference type="NCBI Taxonomy" id="553467"/>
    <lineage>
        <taxon>Archaea</taxon>
        <taxon>Methanobacteriati</taxon>
        <taxon>Methanobacteriota</taxon>
        <taxon>Stenosarchaea group</taxon>
        <taxon>Halobacteria</taxon>
        <taxon>Halobacteriales</taxon>
        <taxon>Haloferacaceae</taxon>
    </lineage>
</organism>
<dbReference type="InterPro" id="IPR051201">
    <property type="entry name" value="Chloro_Bact_Ser_Proteases"/>
</dbReference>
<dbReference type="GO" id="GO:0006508">
    <property type="term" value="P:proteolysis"/>
    <property type="evidence" value="ECO:0007669"/>
    <property type="project" value="UniProtKB-KW"/>
</dbReference>
<evidence type="ECO:0000259" key="4">
    <source>
        <dbReference type="Pfam" id="PF13180"/>
    </source>
</evidence>
<dbReference type="InterPro" id="IPR009003">
    <property type="entry name" value="Peptidase_S1_PA"/>
</dbReference>
<dbReference type="SUPFAM" id="SSF50156">
    <property type="entry name" value="PDZ domain-like"/>
    <property type="match status" value="1"/>
</dbReference>
<accession>A0A1I2UIU4</accession>
<dbReference type="EMBL" id="FOOQ01000004">
    <property type="protein sequence ID" value="SFG76970.1"/>
    <property type="molecule type" value="Genomic_DNA"/>
</dbReference>
<gene>
    <name evidence="5" type="ORF">SAMN04488063_2880</name>
</gene>
<dbReference type="Pfam" id="PF13180">
    <property type="entry name" value="PDZ_2"/>
    <property type="match status" value="1"/>
</dbReference>